<sequence>MFRRRGKEGRRPGVNVGGAGTKKESHAVSDHNVESVRLLSHAKSMAEEKGGQIFSTWIGDKNETIDFSYEYIWDRSGAIAYHLNTKYGIKKGERVILCYGFGLEFFVAFLACLRLGVVAVPVYPPNPTKLKMSLEKLELIVTSAGATLCLTDNTINWFRKASQLNVLSSAKWPKGLKWDSTDSILASTGTSCDEPGLHPNDIAFLQYTSGSTGDPKGVMITFGNLDHNVNDLILFSLRRDIFCNRTRTLENIEVPVGVSWLPQYHDMGLIVGLIMPFVGGFRMYHMSPMTFVKNPLIWIKTISNVGAHFSTAPNFALGLTARRWKSQRKKEALDLGTLQFIQLGGEPVSAEHIASFSSTFAGYGLRRDWVGPAYGLAEHTVAVSYCTELVMCSEIAGGTLVACGADFRVDVRIVDPESFAECQEREQGEIWLSSPSCAVGYWGREDATQETFKARMSTPDRPPIFGNGVYMRTGDMGFLDKDHLFICGRIKDLIILRGKNYYPQDIEMVVEKASDHVRPGCLAAFSSSIADLEEEQVEIVFEWREVKGATSSKNMMHEELDKIFRAIVSECGIRVYRIVAIQDRSIPKTTSGKIRRRATRDALHQNELRVVFELALGTHEGDRDLLKLACTGQEALSIIEDAVSPGLTLGGNSIPSQHDGISSHATSPEEQLRAQLLQNIQEKLLRVILETALDVTGLDHVEVDFPLMDLGLESILAIEFREKLSAKLGGFDLPDTIIFDYPTIRQIAEYIIKEIFGSGYRIYGSGGTLSGPDLSDRIVHHVENEPLAVVGIACRTPGGIDGTHAFWRMLLDGTDTVTEIPKERWDVDAYYHPNPEHLGTMYTRAGAFLDDIESFDAEFFGISEPEALSMDPQQRILLETSYCALHNAGYSQESLLGKDIGVFVGVCSTDFSRIKQSQVGPYTATGASQCIIPNRVSFALGLKGPSMSIDTACSSSSVAVHLAARSIQSGQSSVALAAGVNLILLPDTYIAVCQGRMLAIDGRCKTFDASANGYVRGEGCGVVVLKRLADAKRDRDSISSLLLGSAVNQDGRSASLTAPNGPSQQEVIRRALSEANLTPSTVDYIEAHGTGTALGDPIEVGALKAVFGPDRPHNHPLYIGSIKTNIGHLEGSAGIVGFIKATMVVQHRLVPRNLHFKALNPSITLGSCPFIFPTENVDLHKLHGESAVAGVNSFGFGGTNTHLVVKGLDPTEDSADANALIRDFPTDRERDLIAFLFTGQGSQYVGMGKTLYESELSFRRVIDQCDSYLKNIWPFSLVELLYEGKSDIMKKKLQDTCYAQPALFAVEMALADLWKEYGIIPDVVMGHSAGELAAACVAGVFSLTDGLRLVTERGALMHSVPRDDGAMFALRATEIDVRDAIIQEVLHSAEKESWRNLEVAAVNGPRSVVISGPKKMGEALIKRMNVQATELDVSHAFHSKMMEDATSALKSLADSINFSSPRIPIVSNVTGKYASDGDLTTGEYWVRHMLQSVKFWDDEPEIAIRHGRLTVPRLIPSSINISCTIPLDLRNDATYVVTGGLGALGLVFAERLLEEGAENVVLVSRSGTSSAGGEAALEKLRRTHARVEVLKCDVSVRESVREAFETLAETLPPVRGVIHSAGVLDDATVENQTAEKFERVFSSKVDGAWNLHGVCEDLGVELDFFVLFSSISSLLGSPGQSNYASANAALDGLAHYRRGRGLPALSVQWGPWVSAGMAMEKDTVKRLEGQGIGGITPDIGVSALSSLMSHKAGLAQAAVMPVSWSKFAARSGGRLPPFFSRVARTDMSAVGGTSGGSGGALEMLQSIAASDRLLYLQELVLETAREVSGNGELDGDAPLMESGLDSLAQVELRNTLSSRLHGMQLSATLFLDYPTVNGVASYLLQEIMPSQGVRGGLQRVVLSADASSEGLAVVGMACRLPGGSDSPAAFWEMLAEGRDGIVEVPASRWDVDEVYDANPDAENKCYVRHGGFIDDVELFDAAFFGIAGPEVASMDPQQRLLLEVGYKALHVAGESKASLLQSSTGVFVGIGSYDWIKQLGYSSCVYTGTGASFSIAANRVSYVLGLKGPSMSIDTACSSSLVALDAACQTLHRGRCLSAVVAGVNLMLDASSTVVLCRARMLCADARCKTFDASANGYVRGEGCGAVVLKRLSDASAAGDRVLAVVRGSGVNQDGRSASLTAPNGPSQEEVILTALQEAQVSPLDVEYVETHGTGTALGDPIEVGALKAVYGLGRSEDRPLVLGAVKTNIGHLEAGAGMAGLLKVVLVLLHREAPANLHLKKLNPHINVEGFPVIFPHEGTGLGRWTGASGRVMAGLSSFGFGGTNAHVIVEESSPHLGETSVDVVLESQKAQRKKVAFLFTGQGSQYIGMGRALYDTEMAFKTAMTECDVILSSLWGRSLLSVLFPGVSDDSSLINETLYAQPALFALEYSLAMLWKSRGVVPDAVLGHSAGEYVAACICGALSLEDGLSLIVERARLMQSLPKHDGCMMAVRASESVVLQGLQEVAGMENVSIAAINGPKSLVVSGPRASVETLLEKLQLVGKALTVSHAFHSPLMAPAASQLAGVVDKMRWGSPSIPLVTNVTGQVVTNADLMSGEHWGQHLVRGVRFADGMEALHGLGCEIFVEIGPEPTLIKMGRQCLASFRNLVWLASLERKEGDVFAKTAEILLHACCTKEDVETPSAVAEQGLKACLKPLCIYKRQPFPWHEMRHPLLQMKSTTADGVVTYRTKLTGKVYKLLKDHQVSGEMIIPGAAYLETAAAAARDLSSIVSKGTKNDVVEIRDVLFEAPLIVHDEDEAAWLKCVVLPNGTCEIQKTIGEEEEATTTNSRIHLELVRTLEKPAGGEPVADVRRRCNDEIDASKMYDMLRKLGLEFGPRFQTIQRVYRGDKEAVGELQIAAESEAWESEFHLHPGVLDGALQLVAVATSSHSEDDAPNGDPYLPYSVRRMVVYKPTRGCIWSHARVTGHDKKAITCEVELTNSEGDVVAHLYDVICRRMSRSASQQRVAAQCLYEVHWSPLRVDDAPVSPLESGGEGLSKWLVLDLPESLAPTIYDSLKAKDASISLSCVWHREGIEDAMIAAEGESYADLTNAVCLGKMLSAVDWSGVLYCGLLSEDKGERSELFARVLALTHGALRIEEKPHPMNLWLVTQGAQDVGGGCRELKHTCQSWVSGYAKSVKLEHPEAGVVHVDLDADMAPGAGIAQQLAGLLSGQTKLPTTEVEVCVRDKEIRVPRLMRSSVPFRGPFEVDLPERGAISNLKLQQVADPGRDESSVQEGEILVRVRAVGLNFRDVLNVMGLYPGDPGQPGSDCSGTVVAVGKNVDHVKIGDEVYGMMPGCLRMYVAVMAALVEVKPKNLSFEDAASLPSIFSTTEVALGHFAKLCAGERVLIHAATGGVGLAAVQYAHSVGAIVFATAGRQEKRDYLRSLGVQYVTSSRDPEEFFKDMSSFLAGGCKLDVVLNSLSGDFIKYSVDLLGPQGRFMEIGKRDIWTHDEMQAARADVYYETIALDDMITKDPLWYGRCLQNLRDKAEAGLLHAPPIRVFQMEDEYVDAFRYMQLGQHMGKVILSLPSSYHLHTNATYVVTGGLGALGLVFAERLLEEGAENVVLVSRSGTSSAGGEAALEKLRRTHARVEVLKCDVSVRESVREAFETLAETLPPVRGVIHSAGVLDDATVENQTAEKFERVFSSKVDGAWNLHGVCEDLGVELDFFVLFSSISSLLGSPGQSNYASANAALDGLAHYRRGRGLPALSVQWGPWAFSIDRIYHNGVGGITPDIGVSALSSLMSHKAGLAQAAVMPVSWSKFAARSGGRLPPFFSRVARTDMSAVGGTSGGSGGALEMLQSIAASDRLLYLQELVLETAREVSGNGELDGDAPLMESGLDSLAQVELRNTLSSRLHGMQLSATLFLDYPTVNGVASYLLQEIMPSQGVRGGLQRVVLSADASSEGLAVVGMACRLPGGSDSPAAFWEMLAEGRDGIVEVPASRWDVDEVYDANPDAENKCYVRHGGFIDDVELFDAAFFGISRTEVASMDPQQRLLLEVGYTALWSAGYDRKDLFSRNVGIFVGIGSNDWSSLITQATAYTGTGAAASIAANRLSARMLCADARCKTFDASANGYVRGEGCGAVVLKRLSDASAAGDRVLAVVRGSAVNQDGRSASLTAPNGPSQEEVILTALQEAQVSPLDVEYVETHGTGTALGDPIEVGALKAVYGLGRSEDRPLVLGAVKTNIGHLEAGAGMAGLLKVVLVLLHREVPANLHLKKLNPHINVEGFPVIFPHEGTGLGRWTGASGRVMAGLSSFGFGGTNAHVIVEEAEVVLKDGLRQVDVVSERPAALFNRQSFPWSIRSENSSDEIVFEVVWEEVATSPGSKSDATLFLGVTEGSREQLLRISSEMASMTLVEQCSCEHLEAMDCTRETVREYRADLTNAVHMAELTSLESWTAVVLLPSDKSMMIRQSLALVKGALSPSAGKRSVSSLWFVSAGALPVGEESVKDEASARQSWLSGFVKTVGIEHAELGVRHLDVRSDDLGMIDDISHLLGGAMSLPEKEMEVALRGSRVYVPRLVASKEQISASDHVGVVKGATYVVTGGLGALGLVFAERLLEEGAENVVLVSRSGTSSAGGEAALEKLRRTHARVEVLKCDVSVRESVREAFETLAETLPPVRGVIHSAGVLDDATVENQTAEKFERVFSSKVDGAWNLHGVCEDLGVELDFFVLFSSISSLLGSPGQSNYASANAALDGLAHYRRGRGLPALSVQWGPWAFSIDRIYHNGVGGITPDIGVSALSSLMSHKAGLAQAAVMPVSWSKFAARSGGRLPPFFSRVARTDMSAVGGTSGGSGGALEMLQSIAASDRLLYLQELVLETAREVSGNGELDGDAPLMESGLDSLAQVELRNTLSSRLHGMQLSATLFLDYPTVNGVASYLLQEIMPSQGVRGGLQRVVLSADASSEGLAVVGMACRLPGGSDSPAAFWEMLAEGRDGIVEVPASRWDVDKVYDANPDAENKCYVRHGGFIDDVELFDAAFFGISRTEVASMDPQQRLLLDVTYQALFGAGENKRTLLGSLAGVFVGIGSNDWSTMVRGASVFTGTGCSMSMAANRVSYVLGLKGPSVSMDTACSSSLVALDTASEKLRHGKCNMAIVAGVNLLLSPTAFVALAKARMLSTDGKCKSFDASANGYGRGEGCSAVVLKRLSDATAAGDRVLAVVRGSGVNQDGRSASLTAPNGPSQEEVILTALQEAQVSPLDVEYVETHGTGTALGDPIEVGALKAVYGLGRSEDRPLVLGAVKTNIGHLEAGAGIASLVKVVLVLLHREVPANLHLKKLNPHINVEGFPVIFPHEGTGLGRWTGASGRVMAGLSSFGFGGTNAHVIVEESSPHLGETSVDVVLESQKAQRKKVAFLFTGQGSQYIGMGRALYDTEMAFKTAMTECDVILSSLWGRSLLSVLFPGVSDDSSLINETLYAQPALFALEYSLAMLWKSRGVVPDAVLGHSAGEYVAACICGALSLEDGLSLIVERARLMQSLPKHDGCMMAVRASESVVLQGLQEVAGMENVSIAAINGPKSLVVSGPRASVETLLEKLQLVGKALTVSHAFHSPLMAPAASQLAGVVDKMRWGSPSIPLVTNVTGQVVTNADLMSGEHWGQHLVRGVRFADGMEALHGLGCEIFVEIGPEPTLIKMGRQCLASFRNLVWLASLERKEGDVFAKTAEILLHACCTKEDVETHSNELQDGSLLDNFLYPSLHLYKYNAFSWQRPTDMLATDFGLGDTGKFLPDNGRAIMLTHEHIRNVIFTCIKDTLSDVPSLTDDTLLMDLQMDSMGAVSFVTDVSSHLEETGIKLPPDFMFVHPSIGEMISGILSLASTTMQKDTGADLRSLKADLLPVQTHRHPTSDYLENLPTQQGCPSSWLLTFYYFVAMGYVSAVILFPGWLILSRSFQYGLHLPVILGVLVLAPCAKLVYVTILLGLVILSKKLILGNIKPNEHFPLASVKFVQYWAVTRLMSFANILVLGELKRTYLLNTYYRLMGSRIGRDVLIDTVGITDPDMVIVHDGTVIGNGVLLLGHTIHDGFITFGTIAIGQSCTIEPRAILKPEARVDHFTTIPALASVGRNQMQFQAIGKTPRSASSDASGAHPAKSFWREMLDSLGHVGGLFLTYALASSSLLVVNAIASAMSDSRSQGGIMSALATLQLTSGLYLPFLPLFVGVDRDGFAEVLMMALTKYDVIGIIWIFPAFYLGYSCVLIAVTALVKWLLIGKTKPGTSIDKGRTAWCKWFCDTLLEYSFRHTASLTLGTSFINFWLSILGAKIGWRACIRVCNGIHDMPDSYRDPELIDVGKDVHVGDRAALITGVTCRATDGEKRGNVETTYGVIKIGDRALIGMGSVILEGARIPAGTGVGALCCVTSKDSLKEGAMHMGNPRPRPIYHISAEGLQDRNFSAMEWFWYFTFPLIQPLVITAVISVAGFFTCLFSMLSFWEYTPASTPLMVAPFIYMIHGFVLCMIVVLLKWALLGRMVPSQRHRTYDLHYYTWNMVLMVQSIVHLHFTELLRGSPFYNVYFRWLGVHIERNVFLEAVSIPDVDMIFLGEGSVVEQNVLLGGHSYEAPFLSRNRVHIGKNCVVRPTAATLPEFRMEDGSELDCLEVGLKGMVVGRRDSID</sequence>
<dbReference type="InterPro" id="IPR001227">
    <property type="entry name" value="Ac_transferase_dom_sf"/>
</dbReference>
<feature type="domain" description="Ketosynthase family 3 (KS3)" evidence="12">
    <location>
        <begin position="784"/>
        <end position="1207"/>
    </location>
</feature>
<dbReference type="InterPro" id="IPR049552">
    <property type="entry name" value="PKS_DH_N"/>
</dbReference>
<feature type="active site" description="Proton donor; for dehydratase activity" evidence="8">
    <location>
        <position position="2918"/>
    </location>
</feature>
<dbReference type="EMBL" id="SDOX01000021">
    <property type="protein sequence ID" value="TFJ83820.1"/>
    <property type="molecule type" value="Genomic_DNA"/>
</dbReference>
<dbReference type="SMART" id="SM00822">
    <property type="entry name" value="PKS_KR"/>
    <property type="match status" value="3"/>
</dbReference>
<dbReference type="Gene3D" id="3.40.47.10">
    <property type="match status" value="5"/>
</dbReference>
<dbReference type="SMART" id="SM01294">
    <property type="entry name" value="PKS_PP_betabranch"/>
    <property type="match status" value="1"/>
</dbReference>
<dbReference type="CDD" id="cd00833">
    <property type="entry name" value="PKS"/>
    <property type="match status" value="4"/>
</dbReference>
<evidence type="ECO:0000256" key="4">
    <source>
        <dbReference type="ARBA" id="ARBA00022737"/>
    </source>
</evidence>
<dbReference type="SMART" id="SM00823">
    <property type="entry name" value="PKS_PP"/>
    <property type="match status" value="4"/>
</dbReference>
<dbReference type="SMART" id="SM00826">
    <property type="entry name" value="PKS_DH"/>
    <property type="match status" value="1"/>
</dbReference>
<dbReference type="Gene3D" id="1.10.1200.10">
    <property type="entry name" value="ACP-like"/>
    <property type="match status" value="5"/>
</dbReference>
<dbReference type="Gene3D" id="3.10.129.110">
    <property type="entry name" value="Polyketide synthase dehydratase"/>
    <property type="match status" value="1"/>
</dbReference>
<dbReference type="GO" id="GO:0044550">
    <property type="term" value="P:secondary metabolite biosynthetic process"/>
    <property type="evidence" value="ECO:0007669"/>
    <property type="project" value="UniProtKB-ARBA"/>
</dbReference>
<dbReference type="InterPro" id="IPR036736">
    <property type="entry name" value="ACP-like_sf"/>
</dbReference>
<dbReference type="InterPro" id="IPR020845">
    <property type="entry name" value="AMP-binding_CS"/>
</dbReference>
<dbReference type="InterPro" id="IPR042099">
    <property type="entry name" value="ANL_N_sf"/>
</dbReference>
<dbReference type="SMART" id="SM00827">
    <property type="entry name" value="PKS_AT"/>
    <property type="match status" value="3"/>
</dbReference>
<dbReference type="PROSITE" id="PS50075">
    <property type="entry name" value="CARRIER"/>
    <property type="match status" value="5"/>
</dbReference>
<dbReference type="CDD" id="cd05931">
    <property type="entry name" value="FAAL"/>
    <property type="match status" value="1"/>
</dbReference>
<dbReference type="PROSITE" id="PS00455">
    <property type="entry name" value="AMP_BINDING"/>
    <property type="match status" value="1"/>
</dbReference>
<dbReference type="GO" id="GO:0006633">
    <property type="term" value="P:fatty acid biosynthetic process"/>
    <property type="evidence" value="ECO:0007669"/>
    <property type="project" value="InterPro"/>
</dbReference>
<dbReference type="InterPro" id="IPR020807">
    <property type="entry name" value="PKS_DH"/>
</dbReference>
<dbReference type="InterPro" id="IPR040097">
    <property type="entry name" value="FAAL/FAAC"/>
</dbReference>
<proteinExistence type="predicted"/>
<dbReference type="InterPro" id="IPR057326">
    <property type="entry name" value="KR_dom"/>
</dbReference>
<dbReference type="InterPro" id="IPR014030">
    <property type="entry name" value="Ketoacyl_synth_N"/>
</dbReference>
<evidence type="ECO:0000259" key="13">
    <source>
        <dbReference type="PROSITE" id="PS52019"/>
    </source>
</evidence>
<evidence type="ECO:0000256" key="7">
    <source>
        <dbReference type="ARBA" id="ARBA00023315"/>
    </source>
</evidence>
<evidence type="ECO:0000256" key="9">
    <source>
        <dbReference type="SAM" id="MobiDB-lite"/>
    </source>
</evidence>
<dbReference type="Gene3D" id="3.40.50.720">
    <property type="entry name" value="NAD(P)-binding Rossmann-like Domain"/>
    <property type="match status" value="5"/>
</dbReference>
<comment type="caution">
    <text evidence="14">The sequence shown here is derived from an EMBL/GenBank/DDBJ whole genome shotgun (WGS) entry which is preliminary data.</text>
</comment>
<dbReference type="InterPro" id="IPR036291">
    <property type="entry name" value="NAD(P)-bd_dom_sf"/>
</dbReference>
<dbReference type="InterPro" id="IPR011004">
    <property type="entry name" value="Trimer_LpxA-like_sf"/>
</dbReference>
<dbReference type="InterPro" id="IPR042104">
    <property type="entry name" value="PKS_dehydratase_sf"/>
</dbReference>
<feature type="domain" description="Ketosynthase family 3 (KS3)" evidence="12">
    <location>
        <begin position="1908"/>
        <end position="2333"/>
    </location>
</feature>
<keyword evidence="10" id="KW-0472">Membrane</keyword>
<evidence type="ECO:0000313" key="14">
    <source>
        <dbReference type="EMBL" id="TFJ83820.1"/>
    </source>
</evidence>
<dbReference type="InterPro" id="IPR020841">
    <property type="entry name" value="PKS_Beta-ketoAc_synthase_dom"/>
</dbReference>
<reference evidence="14 15" key="1">
    <citation type="submission" date="2019-01" db="EMBL/GenBank/DDBJ databases">
        <title>Nuclear Genome Assembly of the Microalgal Biofuel strain Nannochloropsis salina CCMP1776.</title>
        <authorList>
            <person name="Hovde B."/>
        </authorList>
    </citation>
    <scope>NUCLEOTIDE SEQUENCE [LARGE SCALE GENOMIC DNA]</scope>
    <source>
        <strain evidence="14 15">CCMP1776</strain>
    </source>
</reference>
<dbReference type="SUPFAM" id="SSF52151">
    <property type="entry name" value="FabD/lysophospholipase-like"/>
    <property type="match status" value="3"/>
</dbReference>
<evidence type="ECO:0000256" key="5">
    <source>
        <dbReference type="ARBA" id="ARBA00022857"/>
    </source>
</evidence>
<keyword evidence="6" id="KW-0511">Multifunctional enzyme</keyword>
<dbReference type="SUPFAM" id="SSF55048">
    <property type="entry name" value="Probable ACP-binding domain of malonyl-CoA ACP transacylase"/>
    <property type="match status" value="2"/>
</dbReference>
<dbReference type="Gene3D" id="3.40.366.10">
    <property type="entry name" value="Malonyl-Coenzyme A Acyl Carrier Protein, domain 2"/>
    <property type="match status" value="3"/>
</dbReference>
<dbReference type="SMART" id="SM00829">
    <property type="entry name" value="PKS_ER"/>
    <property type="match status" value="1"/>
</dbReference>
<dbReference type="InterPro" id="IPR016036">
    <property type="entry name" value="Malonyl_transacylase_ACP-bd"/>
</dbReference>
<keyword evidence="2" id="KW-0597">Phosphoprotein</keyword>
<evidence type="ECO:0000256" key="8">
    <source>
        <dbReference type="PROSITE-ProRule" id="PRU01363"/>
    </source>
</evidence>
<dbReference type="PROSITE" id="PS00606">
    <property type="entry name" value="KS3_1"/>
    <property type="match status" value="3"/>
</dbReference>
<feature type="region of interest" description="Disordered" evidence="9">
    <location>
        <begin position="1"/>
        <end position="30"/>
    </location>
</feature>
<feature type="domain" description="PKS/mFAS DH" evidence="13">
    <location>
        <begin position="2713"/>
        <end position="3005"/>
    </location>
</feature>
<dbReference type="PROSITE" id="PS52004">
    <property type="entry name" value="KS3_2"/>
    <property type="match status" value="4"/>
</dbReference>
<keyword evidence="10" id="KW-0812">Transmembrane</keyword>
<dbReference type="FunFam" id="3.40.47.10:FF:000019">
    <property type="entry name" value="Polyketide synthase type I"/>
    <property type="match status" value="3"/>
</dbReference>
<dbReference type="Pfam" id="PF21089">
    <property type="entry name" value="PKS_DH_N"/>
    <property type="match status" value="1"/>
</dbReference>
<feature type="transmembrane region" description="Helical" evidence="10">
    <location>
        <begin position="6225"/>
        <end position="6250"/>
    </location>
</feature>
<dbReference type="InterPro" id="IPR020806">
    <property type="entry name" value="PKS_PP-bd"/>
</dbReference>
<dbReference type="OrthoDB" id="416130at2759"/>
<feature type="transmembrane region" description="Helical" evidence="10">
    <location>
        <begin position="6183"/>
        <end position="6205"/>
    </location>
</feature>
<dbReference type="SUPFAM" id="SSF51161">
    <property type="entry name" value="Trimeric LpxA-like enzymes"/>
    <property type="match status" value="3"/>
</dbReference>
<dbReference type="Pfam" id="PF08240">
    <property type="entry name" value="ADH_N"/>
    <property type="match status" value="1"/>
</dbReference>
<dbReference type="InterPro" id="IPR013968">
    <property type="entry name" value="PKS_KR"/>
</dbReference>
<dbReference type="Gene3D" id="2.160.10.10">
    <property type="entry name" value="Hexapeptide repeat proteins"/>
    <property type="match status" value="2"/>
</dbReference>
<feature type="compositionally biased region" description="Basic and acidic residues" evidence="9">
    <location>
        <begin position="21"/>
        <end position="30"/>
    </location>
</feature>
<dbReference type="InterPro" id="IPR011032">
    <property type="entry name" value="GroES-like_sf"/>
</dbReference>
<dbReference type="InterPro" id="IPR009081">
    <property type="entry name" value="PP-bd_ACP"/>
</dbReference>
<feature type="region of interest" description="N-terminal hotdog fold" evidence="8">
    <location>
        <begin position="2713"/>
        <end position="2845"/>
    </location>
</feature>
<dbReference type="Pfam" id="PF00107">
    <property type="entry name" value="ADH_zinc_N"/>
    <property type="match status" value="1"/>
</dbReference>
<dbReference type="PROSITE" id="PS00012">
    <property type="entry name" value="PHOSPHOPANTETHEINE"/>
    <property type="match status" value="3"/>
</dbReference>
<dbReference type="InterPro" id="IPR049551">
    <property type="entry name" value="PKS_DH_C"/>
</dbReference>
<gene>
    <name evidence="14" type="ORF">NSK_004922</name>
</gene>
<feature type="transmembrane region" description="Helical" evidence="10">
    <location>
        <begin position="5993"/>
        <end position="6012"/>
    </location>
</feature>
<dbReference type="InterPro" id="IPR014031">
    <property type="entry name" value="Ketoacyl_synth_C"/>
</dbReference>
<keyword evidence="5" id="KW-0521">NADP</keyword>
<dbReference type="InterPro" id="IPR000873">
    <property type="entry name" value="AMP-dep_synth/lig_dom"/>
</dbReference>
<dbReference type="SUPFAM" id="SSF53901">
    <property type="entry name" value="Thiolase-like"/>
    <property type="match status" value="4"/>
</dbReference>
<dbReference type="Pfam" id="PF14765">
    <property type="entry name" value="PS-DH"/>
    <property type="match status" value="1"/>
</dbReference>
<evidence type="ECO:0000256" key="2">
    <source>
        <dbReference type="ARBA" id="ARBA00022553"/>
    </source>
</evidence>
<dbReference type="SUPFAM" id="SSF51735">
    <property type="entry name" value="NAD(P)-binding Rossmann-fold domains"/>
    <property type="match status" value="6"/>
</dbReference>
<protein>
    <recommendedName>
        <fullName evidence="16">Carrier domain-containing protein</fullName>
    </recommendedName>
</protein>
<dbReference type="SMART" id="SM00825">
    <property type="entry name" value="PKS_KS"/>
    <property type="match status" value="4"/>
</dbReference>
<dbReference type="InterPro" id="IPR045851">
    <property type="entry name" value="AMP-bd_C_sf"/>
</dbReference>
<dbReference type="InterPro" id="IPR006162">
    <property type="entry name" value="Ppantetheine_attach_site"/>
</dbReference>
<feature type="transmembrane region" description="Helical" evidence="10">
    <location>
        <begin position="96"/>
        <end position="123"/>
    </location>
</feature>
<feature type="transmembrane region" description="Helical" evidence="10">
    <location>
        <begin position="5913"/>
        <end position="5934"/>
    </location>
</feature>
<evidence type="ECO:0000256" key="1">
    <source>
        <dbReference type="ARBA" id="ARBA00022450"/>
    </source>
</evidence>
<dbReference type="Proteomes" id="UP000355283">
    <property type="component" value="Unassembled WGS sequence"/>
</dbReference>
<dbReference type="Gene3D" id="3.40.50.12780">
    <property type="entry name" value="N-terminal domain of ligase-like"/>
    <property type="match status" value="1"/>
</dbReference>
<dbReference type="InterPro" id="IPR016039">
    <property type="entry name" value="Thiolase-like"/>
</dbReference>
<evidence type="ECO:0000313" key="15">
    <source>
        <dbReference type="Proteomes" id="UP000355283"/>
    </source>
</evidence>
<dbReference type="Pfam" id="PF00698">
    <property type="entry name" value="Acyl_transf_1"/>
    <property type="match status" value="3"/>
</dbReference>
<feature type="domain" description="Carrier" evidence="11">
    <location>
        <begin position="5783"/>
        <end position="5863"/>
    </location>
</feature>
<feature type="transmembrane region" description="Helical" evidence="10">
    <location>
        <begin position="6150"/>
        <end position="6171"/>
    </location>
</feature>
<dbReference type="GO" id="GO:0016491">
    <property type="term" value="F:oxidoreductase activity"/>
    <property type="evidence" value="ECO:0007669"/>
    <property type="project" value="InterPro"/>
</dbReference>
<keyword evidence="1" id="KW-0596">Phosphopantetheine</keyword>
<keyword evidence="10" id="KW-1133">Transmembrane helix</keyword>
<accession>A0A4D9CX67</accession>
<dbReference type="SUPFAM" id="SSF50129">
    <property type="entry name" value="GroES-like"/>
    <property type="match status" value="1"/>
</dbReference>
<dbReference type="SUPFAM" id="SSF47336">
    <property type="entry name" value="ACP-like"/>
    <property type="match status" value="5"/>
</dbReference>
<dbReference type="Pfam" id="PF08659">
    <property type="entry name" value="KR"/>
    <property type="match status" value="3"/>
</dbReference>
<dbReference type="CDD" id="cd08955">
    <property type="entry name" value="KR_2_FAS_SDR_x"/>
    <property type="match status" value="3"/>
</dbReference>
<feature type="active site" description="Proton acceptor; for dehydratase activity" evidence="8">
    <location>
        <position position="2744"/>
    </location>
</feature>
<keyword evidence="3" id="KW-0808">Transferase</keyword>
<feature type="domain" description="Ketosynthase family 3 (KS3)" evidence="12">
    <location>
        <begin position="3949"/>
        <end position="4316"/>
    </location>
</feature>
<dbReference type="InterPro" id="IPR020843">
    <property type="entry name" value="ER"/>
</dbReference>
<feature type="region of interest" description="C-terminal hotdog fold" evidence="8">
    <location>
        <begin position="2857"/>
        <end position="3005"/>
    </location>
</feature>
<dbReference type="GO" id="GO:0031177">
    <property type="term" value="F:phosphopantetheine binding"/>
    <property type="evidence" value="ECO:0007669"/>
    <property type="project" value="InterPro"/>
</dbReference>
<dbReference type="PANTHER" id="PTHR43775:SF37">
    <property type="entry name" value="SI:DKEY-61P9.11"/>
    <property type="match status" value="1"/>
</dbReference>
<dbReference type="PROSITE" id="PS52019">
    <property type="entry name" value="PKS_MFAS_DH"/>
    <property type="match status" value="1"/>
</dbReference>
<dbReference type="InterPro" id="IPR016035">
    <property type="entry name" value="Acyl_Trfase/lysoPLipase"/>
</dbReference>
<dbReference type="Pfam" id="PF00550">
    <property type="entry name" value="PP-binding"/>
    <property type="match status" value="5"/>
</dbReference>
<dbReference type="SUPFAM" id="SSF56801">
    <property type="entry name" value="Acetyl-CoA synthetase-like"/>
    <property type="match status" value="1"/>
</dbReference>
<dbReference type="Pfam" id="PF00109">
    <property type="entry name" value="ketoacyl-synt"/>
    <property type="match status" value="4"/>
</dbReference>
<feature type="domain" description="Carrier" evidence="11">
    <location>
        <begin position="3851"/>
        <end position="3928"/>
    </location>
</feature>
<dbReference type="InterPro" id="IPR018201">
    <property type="entry name" value="Ketoacyl_synth_AS"/>
</dbReference>
<feature type="domain" description="Carrier" evidence="11">
    <location>
        <begin position="1810"/>
        <end position="1887"/>
    </location>
</feature>
<dbReference type="InterPro" id="IPR049900">
    <property type="entry name" value="PKS_mFAS_DH"/>
</dbReference>
<evidence type="ECO:0000256" key="3">
    <source>
        <dbReference type="ARBA" id="ARBA00022679"/>
    </source>
</evidence>
<dbReference type="Gene3D" id="3.90.180.10">
    <property type="entry name" value="Medium-chain alcohol dehydrogenases, catalytic domain"/>
    <property type="match status" value="1"/>
</dbReference>
<feature type="domain" description="Carrier" evidence="11">
    <location>
        <begin position="679"/>
        <end position="755"/>
    </location>
</feature>
<dbReference type="GO" id="GO:0004312">
    <property type="term" value="F:fatty acid synthase activity"/>
    <property type="evidence" value="ECO:0007669"/>
    <property type="project" value="TreeGrafter"/>
</dbReference>
<dbReference type="Gene3D" id="3.30.300.30">
    <property type="match status" value="1"/>
</dbReference>
<evidence type="ECO:0008006" key="16">
    <source>
        <dbReference type="Google" id="ProtNLM"/>
    </source>
</evidence>
<feature type="transmembrane region" description="Helical" evidence="10">
    <location>
        <begin position="6485"/>
        <end position="6506"/>
    </location>
</feature>
<keyword evidence="15" id="KW-1185">Reference proteome</keyword>
<evidence type="ECO:0000259" key="11">
    <source>
        <dbReference type="PROSITE" id="PS50075"/>
    </source>
</evidence>
<name>A0A4D9CX67_9STRA</name>
<dbReference type="Pfam" id="PF00501">
    <property type="entry name" value="AMP-binding"/>
    <property type="match status" value="1"/>
</dbReference>
<dbReference type="InterPro" id="IPR014043">
    <property type="entry name" value="Acyl_transferase_dom"/>
</dbReference>
<dbReference type="Pfam" id="PF02801">
    <property type="entry name" value="Ketoacyl-synt_C"/>
    <property type="match status" value="4"/>
</dbReference>
<dbReference type="PANTHER" id="PTHR43775">
    <property type="entry name" value="FATTY ACID SYNTHASE"/>
    <property type="match status" value="1"/>
</dbReference>
<feature type="transmembrane region" description="Helical" evidence="10">
    <location>
        <begin position="5946"/>
        <end position="5972"/>
    </location>
</feature>
<evidence type="ECO:0000256" key="10">
    <source>
        <dbReference type="SAM" id="Phobius"/>
    </source>
</evidence>
<evidence type="ECO:0000256" key="6">
    <source>
        <dbReference type="ARBA" id="ARBA00023268"/>
    </source>
</evidence>
<feature type="transmembrane region" description="Helical" evidence="10">
    <location>
        <begin position="6442"/>
        <end position="6473"/>
    </location>
</feature>
<organism evidence="14 15">
    <name type="scientific">Nannochloropsis salina CCMP1776</name>
    <dbReference type="NCBI Taxonomy" id="1027361"/>
    <lineage>
        <taxon>Eukaryota</taxon>
        <taxon>Sar</taxon>
        <taxon>Stramenopiles</taxon>
        <taxon>Ochrophyta</taxon>
        <taxon>Eustigmatophyceae</taxon>
        <taxon>Eustigmatales</taxon>
        <taxon>Monodopsidaceae</taxon>
        <taxon>Microchloropsis</taxon>
        <taxon>Microchloropsis salina</taxon>
    </lineage>
</organism>
<dbReference type="InterPro" id="IPR013154">
    <property type="entry name" value="ADH-like_N"/>
</dbReference>
<keyword evidence="7" id="KW-0012">Acyltransferase</keyword>
<dbReference type="InterPro" id="IPR050091">
    <property type="entry name" value="PKS_NRPS_Biosynth_Enz"/>
</dbReference>
<keyword evidence="4" id="KW-0677">Repeat</keyword>
<dbReference type="GO" id="GO:0004315">
    <property type="term" value="F:3-oxoacyl-[acyl-carrier-protein] synthase activity"/>
    <property type="evidence" value="ECO:0007669"/>
    <property type="project" value="InterPro"/>
</dbReference>
<feature type="domain" description="Ketosynthase family 3 (KS3)" evidence="12">
    <location>
        <begin position="4953"/>
        <end position="5377"/>
    </location>
</feature>
<evidence type="ECO:0000259" key="12">
    <source>
        <dbReference type="PROSITE" id="PS52004"/>
    </source>
</evidence>
<dbReference type="InterPro" id="IPR013149">
    <property type="entry name" value="ADH-like_C"/>
</dbReference>
<dbReference type="CDD" id="cd05195">
    <property type="entry name" value="enoyl_red"/>
    <property type="match status" value="1"/>
</dbReference>
<feature type="transmembrane region" description="Helical" evidence="10">
    <location>
        <begin position="6527"/>
        <end position="6544"/>
    </location>
</feature>
<feature type="domain" description="Carrier" evidence="11">
    <location>
        <begin position="4855"/>
        <end position="4932"/>
    </location>
</feature>